<proteinExistence type="predicted"/>
<comment type="caution">
    <text evidence="2">The sequence shown here is derived from an EMBL/GenBank/DDBJ whole genome shotgun (WGS) entry which is preliminary data.</text>
</comment>
<reference evidence="2" key="1">
    <citation type="submission" date="2022-10" db="EMBL/GenBank/DDBJ databases">
        <title>Tapping the CABI collections for fungal endophytes: first genome assemblies for Collariella, Neodidymelliopsis, Ascochyta clinopodiicola, Didymella pomorum, Didymosphaeria variabile, Neocosmospora piperis and Neocucurbitaria cava.</title>
        <authorList>
            <person name="Hill R."/>
        </authorList>
    </citation>
    <scope>NUCLEOTIDE SEQUENCE</scope>
    <source>
        <strain evidence="2">IMI 366586</strain>
    </source>
</reference>
<organism evidence="2 3">
    <name type="scientific">Fusarium piperis</name>
    <dbReference type="NCBI Taxonomy" id="1435070"/>
    <lineage>
        <taxon>Eukaryota</taxon>
        <taxon>Fungi</taxon>
        <taxon>Dikarya</taxon>
        <taxon>Ascomycota</taxon>
        <taxon>Pezizomycotina</taxon>
        <taxon>Sordariomycetes</taxon>
        <taxon>Hypocreomycetidae</taxon>
        <taxon>Hypocreales</taxon>
        <taxon>Nectriaceae</taxon>
        <taxon>Fusarium</taxon>
        <taxon>Fusarium solani species complex</taxon>
    </lineage>
</organism>
<accession>A0A9W8W7R4</accession>
<dbReference type="EMBL" id="JAPEUR010000216">
    <property type="protein sequence ID" value="KAJ4314936.1"/>
    <property type="molecule type" value="Genomic_DNA"/>
</dbReference>
<evidence type="ECO:0000256" key="1">
    <source>
        <dbReference type="SAM" id="MobiDB-lite"/>
    </source>
</evidence>
<protein>
    <submittedName>
        <fullName evidence="2">Uncharacterized protein</fullName>
    </submittedName>
</protein>
<dbReference type="Proteomes" id="UP001140502">
    <property type="component" value="Unassembled WGS sequence"/>
</dbReference>
<sequence>MKSSSPTPTSASATDVAATEHVCETTDGSSYLRHVDQLISSLREKKLKRLASTPASDPVTAGRLSRATLAKTAELPCSSPRSTNPSE</sequence>
<gene>
    <name evidence="2" type="ORF">N0V84_008630</name>
</gene>
<keyword evidence="3" id="KW-1185">Reference proteome</keyword>
<dbReference type="AlphaFoldDB" id="A0A9W8W7R4"/>
<evidence type="ECO:0000313" key="3">
    <source>
        <dbReference type="Proteomes" id="UP001140502"/>
    </source>
</evidence>
<dbReference type="OrthoDB" id="4965949at2759"/>
<feature type="region of interest" description="Disordered" evidence="1">
    <location>
        <begin position="50"/>
        <end position="87"/>
    </location>
</feature>
<name>A0A9W8W7R4_9HYPO</name>
<evidence type="ECO:0000313" key="2">
    <source>
        <dbReference type="EMBL" id="KAJ4314936.1"/>
    </source>
</evidence>